<comment type="caution">
    <text evidence="3">The sequence shown here is derived from an EMBL/GenBank/DDBJ whole genome shotgun (WGS) entry which is preliminary data.</text>
</comment>
<dbReference type="RefSeq" id="WP_379590609.1">
    <property type="nucleotide sequence ID" value="NZ_JBHTKK010000002.1"/>
</dbReference>
<evidence type="ECO:0000256" key="1">
    <source>
        <dbReference type="ARBA" id="ARBA00006817"/>
    </source>
</evidence>
<dbReference type="Gene3D" id="3.30.530.20">
    <property type="match status" value="1"/>
</dbReference>
<dbReference type="CDD" id="cd08899">
    <property type="entry name" value="SRPBCC_CalC_Aha1-like_6"/>
    <property type="match status" value="1"/>
</dbReference>
<evidence type="ECO:0000259" key="2">
    <source>
        <dbReference type="Pfam" id="PF08327"/>
    </source>
</evidence>
<comment type="similarity">
    <text evidence="1">Belongs to the AHA1 family.</text>
</comment>
<protein>
    <submittedName>
        <fullName evidence="3">SRPBCC family protein</fullName>
    </submittedName>
</protein>
<sequence>MSATLEKAANGYIATYERQWEKTIEEVWSVLTQNDKLQQWMPNLEVVDLRKNGTMTFHMNDGIGSSFSISILDFQAYSYWQFEWGDGSVRFELEPVEEGCKLILKEYIPAMSNHVPKDLAGWYICLDMFQAVLEGKPMDFPKESWKTHYEAYKKQAAPFLSEDK</sequence>
<dbReference type="Pfam" id="PF08327">
    <property type="entry name" value="AHSA1"/>
    <property type="match status" value="1"/>
</dbReference>
<evidence type="ECO:0000313" key="3">
    <source>
        <dbReference type="EMBL" id="MFD1065068.1"/>
    </source>
</evidence>
<dbReference type="Proteomes" id="UP001597041">
    <property type="component" value="Unassembled WGS sequence"/>
</dbReference>
<accession>A0ABW3NCD6</accession>
<dbReference type="EMBL" id="JBHTKK010000002">
    <property type="protein sequence ID" value="MFD1065068.1"/>
    <property type="molecule type" value="Genomic_DNA"/>
</dbReference>
<gene>
    <name evidence="3" type="ORF">ACFQ19_03425</name>
</gene>
<organism evidence="3 4">
    <name type="scientific">Oceanobacillus locisalsi</name>
    <dbReference type="NCBI Taxonomy" id="546107"/>
    <lineage>
        <taxon>Bacteria</taxon>
        <taxon>Bacillati</taxon>
        <taxon>Bacillota</taxon>
        <taxon>Bacilli</taxon>
        <taxon>Bacillales</taxon>
        <taxon>Bacillaceae</taxon>
        <taxon>Oceanobacillus</taxon>
    </lineage>
</organism>
<dbReference type="InterPro" id="IPR023393">
    <property type="entry name" value="START-like_dom_sf"/>
</dbReference>
<name>A0ABW3NCD6_9BACI</name>
<evidence type="ECO:0000313" key="4">
    <source>
        <dbReference type="Proteomes" id="UP001597041"/>
    </source>
</evidence>
<dbReference type="InterPro" id="IPR013538">
    <property type="entry name" value="ASHA1/2-like_C"/>
</dbReference>
<dbReference type="SUPFAM" id="SSF55961">
    <property type="entry name" value="Bet v1-like"/>
    <property type="match status" value="1"/>
</dbReference>
<keyword evidence="4" id="KW-1185">Reference proteome</keyword>
<feature type="domain" description="Activator of Hsp90 ATPase homologue 1/2-like C-terminal" evidence="2">
    <location>
        <begin position="23"/>
        <end position="134"/>
    </location>
</feature>
<reference evidence="4" key="1">
    <citation type="journal article" date="2019" name="Int. J. Syst. Evol. Microbiol.">
        <title>The Global Catalogue of Microorganisms (GCM) 10K type strain sequencing project: providing services to taxonomists for standard genome sequencing and annotation.</title>
        <authorList>
            <consortium name="The Broad Institute Genomics Platform"/>
            <consortium name="The Broad Institute Genome Sequencing Center for Infectious Disease"/>
            <person name="Wu L."/>
            <person name="Ma J."/>
        </authorList>
    </citation>
    <scope>NUCLEOTIDE SEQUENCE [LARGE SCALE GENOMIC DNA]</scope>
    <source>
        <strain evidence="4">CCUG 56608</strain>
    </source>
</reference>
<proteinExistence type="inferred from homology"/>